<dbReference type="InterPro" id="IPR043918">
    <property type="entry name" value="DUF5760"/>
</dbReference>
<sequence length="116" mass="13845">MNIEDSIKKWVVLDNQQKKLNSQIATLRDEKNELTKNIISYYDSRNANYPNINISDGKLSFIEQKQVIALSIKFLEQCFEEFFEKFDSDSIKEELIEFIKSKRTHNIFTNIRRAYK</sequence>
<organism evidence="1">
    <name type="scientific">viral metagenome</name>
    <dbReference type="NCBI Taxonomy" id="1070528"/>
    <lineage>
        <taxon>unclassified sequences</taxon>
        <taxon>metagenomes</taxon>
        <taxon>organismal metagenomes</taxon>
    </lineage>
</organism>
<dbReference type="AlphaFoldDB" id="A0A6C0H528"/>
<dbReference type="EMBL" id="MN739867">
    <property type="protein sequence ID" value="QHT75316.1"/>
    <property type="molecule type" value="Genomic_DNA"/>
</dbReference>
<name>A0A6C0H528_9ZZZZ</name>
<evidence type="ECO:0000313" key="1">
    <source>
        <dbReference type="EMBL" id="QHT75316.1"/>
    </source>
</evidence>
<proteinExistence type="predicted"/>
<protein>
    <submittedName>
        <fullName evidence="1">Uncharacterized protein</fullName>
    </submittedName>
</protein>
<accession>A0A6C0H528</accession>
<dbReference type="Pfam" id="PF19064">
    <property type="entry name" value="DUF5760"/>
    <property type="match status" value="1"/>
</dbReference>
<reference evidence="1" key="1">
    <citation type="journal article" date="2020" name="Nature">
        <title>Giant virus diversity and host interactions through global metagenomics.</title>
        <authorList>
            <person name="Schulz F."/>
            <person name="Roux S."/>
            <person name="Paez-Espino D."/>
            <person name="Jungbluth S."/>
            <person name="Walsh D.A."/>
            <person name="Denef V.J."/>
            <person name="McMahon K.D."/>
            <person name="Konstantinidis K.T."/>
            <person name="Eloe-Fadrosh E.A."/>
            <person name="Kyrpides N.C."/>
            <person name="Woyke T."/>
        </authorList>
    </citation>
    <scope>NUCLEOTIDE SEQUENCE</scope>
    <source>
        <strain evidence="1">GVMAG-M-3300023179-63</strain>
    </source>
</reference>